<organism evidence="6 7">
    <name type="scientific">Cystobacter ferrugineus</name>
    <dbReference type="NCBI Taxonomy" id="83449"/>
    <lineage>
        <taxon>Bacteria</taxon>
        <taxon>Pseudomonadati</taxon>
        <taxon>Myxococcota</taxon>
        <taxon>Myxococcia</taxon>
        <taxon>Myxococcales</taxon>
        <taxon>Cystobacterineae</taxon>
        <taxon>Archangiaceae</taxon>
        <taxon>Cystobacter</taxon>
    </lineage>
</organism>
<reference evidence="7" key="1">
    <citation type="submission" date="2016-11" db="EMBL/GenBank/DDBJ databases">
        <authorList>
            <person name="Shukria A."/>
            <person name="Stevens D.C."/>
        </authorList>
    </citation>
    <scope>NUCLEOTIDE SEQUENCE [LARGE SCALE GENOMIC DNA]</scope>
    <source>
        <strain evidence="7">Cbfe23</strain>
    </source>
</reference>
<evidence type="ECO:0000313" key="6">
    <source>
        <dbReference type="EMBL" id="OJH41442.1"/>
    </source>
</evidence>
<protein>
    <recommendedName>
        <fullName evidence="2">Insertion element IS150 protein InsJ-like helix-turn-helix domain-containing protein</fullName>
    </recommendedName>
</protein>
<dbReference type="EMBL" id="MPIN01000003">
    <property type="protein sequence ID" value="OJH40217.1"/>
    <property type="molecule type" value="Genomic_DNA"/>
</dbReference>
<feature type="domain" description="Insertion element IS150 protein InsJ-like helix-turn-helix" evidence="2">
    <location>
        <begin position="10"/>
        <end position="58"/>
    </location>
</feature>
<feature type="region of interest" description="Disordered" evidence="1">
    <location>
        <begin position="100"/>
        <end position="120"/>
    </location>
</feature>
<dbReference type="Gene3D" id="1.10.10.60">
    <property type="entry name" value="Homeodomain-like"/>
    <property type="match status" value="1"/>
</dbReference>
<gene>
    <name evidence="6" type="ORF">BON30_11345</name>
    <name evidence="5" type="ORF">BON30_14305</name>
    <name evidence="4" type="ORF">BON30_34115</name>
    <name evidence="3" type="ORF">BON30_39565</name>
</gene>
<dbReference type="EMBL" id="MPIN01000015">
    <property type="protein sequence ID" value="OJH35162.1"/>
    <property type="molecule type" value="Genomic_DNA"/>
</dbReference>
<dbReference type="EMBL" id="MPIN01000011">
    <property type="protein sequence ID" value="OJH36198.1"/>
    <property type="molecule type" value="Genomic_DNA"/>
</dbReference>
<dbReference type="AlphaFoldDB" id="A0A1L9BGN5"/>
<dbReference type="InterPro" id="IPR009057">
    <property type="entry name" value="Homeodomain-like_sf"/>
</dbReference>
<dbReference type="EMBL" id="MPIN01000002">
    <property type="protein sequence ID" value="OJH41442.1"/>
    <property type="molecule type" value="Genomic_DNA"/>
</dbReference>
<name>A0A1L9BGN5_9BACT</name>
<dbReference type="Pfam" id="PF13518">
    <property type="entry name" value="HTH_28"/>
    <property type="match status" value="1"/>
</dbReference>
<evidence type="ECO:0000313" key="7">
    <source>
        <dbReference type="Proteomes" id="UP000182229"/>
    </source>
</evidence>
<dbReference type="SUPFAM" id="SSF46689">
    <property type="entry name" value="Homeodomain-like"/>
    <property type="match status" value="1"/>
</dbReference>
<dbReference type="RefSeq" id="WP_071898030.1">
    <property type="nucleotide sequence ID" value="NZ_MPIN01000002.1"/>
</dbReference>
<evidence type="ECO:0000256" key="1">
    <source>
        <dbReference type="SAM" id="MobiDB-lite"/>
    </source>
</evidence>
<sequence>MPRPYSVDLRERAVAAYRRGGRTLEEVAAEFSVCSKTLAHWLKLEDGTGSLEPRPRGGGNFSAIQGEVLETLKEQVRIRPDATVQEHFAALVARTQVHTSSSAVSRALRRQGLGLKKSRS</sequence>
<evidence type="ECO:0000259" key="2">
    <source>
        <dbReference type="Pfam" id="PF13518"/>
    </source>
</evidence>
<dbReference type="STRING" id="83449.BON30_11345"/>
<dbReference type="Proteomes" id="UP000182229">
    <property type="component" value="Unassembled WGS sequence"/>
</dbReference>
<evidence type="ECO:0000313" key="5">
    <source>
        <dbReference type="EMBL" id="OJH40217.1"/>
    </source>
</evidence>
<evidence type="ECO:0000313" key="4">
    <source>
        <dbReference type="EMBL" id="OJH36198.1"/>
    </source>
</evidence>
<reference evidence="6 7" key="3">
    <citation type="submission" date="2016-12" db="EMBL/GenBank/DDBJ databases">
        <title>Draft Genome Sequence of Cystobacter ferrugineus Strain Cbfe23.</title>
        <authorList>
            <person name="Akbar S."/>
            <person name="Dowd S.E."/>
            <person name="Stevens D.C."/>
        </authorList>
    </citation>
    <scope>NUCLEOTIDE SEQUENCE [LARGE SCALE GENOMIC DNA]</scope>
    <source>
        <strain evidence="6 7">Cbfe23</strain>
    </source>
</reference>
<proteinExistence type="predicted"/>
<keyword evidence="7" id="KW-1185">Reference proteome</keyword>
<comment type="caution">
    <text evidence="6">The sequence shown here is derived from an EMBL/GenBank/DDBJ whole genome shotgun (WGS) entry which is preliminary data.</text>
</comment>
<reference evidence="6" key="2">
    <citation type="submission" date="2016-11" db="EMBL/GenBank/DDBJ databases">
        <authorList>
            <person name="Jaros S."/>
            <person name="Januszkiewicz K."/>
            <person name="Wedrychowicz H."/>
        </authorList>
    </citation>
    <scope>NUCLEOTIDE SEQUENCE [LARGE SCALE GENOMIC DNA]</scope>
    <source>
        <strain evidence="6">Cbfe23</strain>
    </source>
</reference>
<evidence type="ECO:0000313" key="3">
    <source>
        <dbReference type="EMBL" id="OJH35162.1"/>
    </source>
</evidence>
<dbReference type="InterPro" id="IPR055247">
    <property type="entry name" value="InsJ-like_HTH"/>
</dbReference>
<accession>A0A1L9BGN5</accession>